<proteinExistence type="predicted"/>
<evidence type="ECO:0000313" key="1">
    <source>
        <dbReference type="EMBL" id="GLI65836.1"/>
    </source>
</evidence>
<organism evidence="1 2">
    <name type="scientific">Volvox africanus</name>
    <dbReference type="NCBI Taxonomy" id="51714"/>
    <lineage>
        <taxon>Eukaryota</taxon>
        <taxon>Viridiplantae</taxon>
        <taxon>Chlorophyta</taxon>
        <taxon>core chlorophytes</taxon>
        <taxon>Chlorophyceae</taxon>
        <taxon>CS clade</taxon>
        <taxon>Chlamydomonadales</taxon>
        <taxon>Volvocaceae</taxon>
        <taxon>Volvox</taxon>
    </lineage>
</organism>
<dbReference type="EMBL" id="BSDZ01000026">
    <property type="protein sequence ID" value="GLI65836.1"/>
    <property type="molecule type" value="Genomic_DNA"/>
</dbReference>
<protein>
    <submittedName>
        <fullName evidence="1">Uncharacterized protein</fullName>
    </submittedName>
</protein>
<reference evidence="1 2" key="1">
    <citation type="journal article" date="2023" name="IScience">
        <title>Expanded male sex-determining region conserved during the evolution of homothallism in the green alga Volvox.</title>
        <authorList>
            <person name="Yamamoto K."/>
            <person name="Matsuzaki R."/>
            <person name="Mahakham W."/>
            <person name="Heman W."/>
            <person name="Sekimoto H."/>
            <person name="Kawachi M."/>
            <person name="Minakuchi Y."/>
            <person name="Toyoda A."/>
            <person name="Nozaki H."/>
        </authorList>
    </citation>
    <scope>NUCLEOTIDE SEQUENCE [LARGE SCALE GENOMIC DNA]</scope>
    <source>
        <strain evidence="1 2">NIES-4468</strain>
    </source>
</reference>
<dbReference type="Proteomes" id="UP001165090">
    <property type="component" value="Unassembled WGS sequence"/>
</dbReference>
<comment type="caution">
    <text evidence="1">The sequence shown here is derived from an EMBL/GenBank/DDBJ whole genome shotgun (WGS) entry which is preliminary data.</text>
</comment>
<keyword evidence="2" id="KW-1185">Reference proteome</keyword>
<sequence>MGSSMGSSPTTFPVVEGHHSRKQQGCTAIQGAGFACGGDPLLGAAEPLSQAQVSIFGFIGRHNGKRYAGRAAGPPRLFYMEAAIQLLCAELGYSRTLLHAPIAEADVIISDKVKNVMAKNVKNHHHQTIVWAVNVKAA</sequence>
<accession>A0ABQ5S7L7</accession>
<gene>
    <name evidence="1" type="ORF">VaNZ11_009466</name>
</gene>
<evidence type="ECO:0000313" key="2">
    <source>
        <dbReference type="Proteomes" id="UP001165090"/>
    </source>
</evidence>
<name>A0ABQ5S7L7_9CHLO</name>